<evidence type="ECO:0000256" key="4">
    <source>
        <dbReference type="ARBA" id="ARBA00023157"/>
    </source>
</evidence>
<dbReference type="PANTHER" id="PTHR11339">
    <property type="entry name" value="EXTRACELLULAR MATRIX GLYCOPROTEIN RELATED"/>
    <property type="match status" value="1"/>
</dbReference>
<dbReference type="Pfam" id="PF08742">
    <property type="entry name" value="C8"/>
    <property type="match status" value="1"/>
</dbReference>
<keyword evidence="2" id="KW-0964">Secreted</keyword>
<dbReference type="InterPro" id="IPR002919">
    <property type="entry name" value="TIL_dom"/>
</dbReference>
<keyword evidence="4" id="KW-1015">Disulfide bond</keyword>
<evidence type="ECO:0000313" key="8">
    <source>
        <dbReference type="Proteomes" id="UP000314983"/>
    </source>
</evidence>
<dbReference type="SUPFAM" id="SSF57567">
    <property type="entry name" value="Serine protease inhibitors"/>
    <property type="match status" value="1"/>
</dbReference>
<dbReference type="Pfam" id="PF00094">
    <property type="entry name" value="VWD"/>
    <property type="match status" value="2"/>
</dbReference>
<dbReference type="Pfam" id="PF01826">
    <property type="entry name" value="TIL"/>
    <property type="match status" value="1"/>
</dbReference>
<reference evidence="7" key="5">
    <citation type="submission" date="2025-09" db="UniProtKB">
        <authorList>
            <consortium name="Ensembl"/>
        </authorList>
    </citation>
    <scope>IDENTIFICATION</scope>
</reference>
<dbReference type="InterPro" id="IPR014853">
    <property type="entry name" value="VWF/SSPO/ZAN-like_Cys-rich_dom"/>
</dbReference>
<name>A0A4W4E6G3_ELEEL</name>
<dbReference type="FunFam" id="2.10.25.10:FF:000153">
    <property type="entry name" value="MUC5B isoform 1"/>
    <property type="match status" value="1"/>
</dbReference>
<dbReference type="SMART" id="SM00215">
    <property type="entry name" value="VWC_out"/>
    <property type="match status" value="1"/>
</dbReference>
<accession>A0A4W4E6G3</accession>
<sequence length="398" mass="43738">MIHIFSESNGVCSTWGNYQIKTFDGDIFQLQSTCNHILASQCRSNYEGFNIQLRRQTQNNETTIMKVTMKLEGTIVELTSSAINVNGETITVPYNGPGVFIEKISYYLTVKATMGVTAIWNLDDAFMVELNQKYKNQTCGLCGDFNGVPIYNEFIKDGVNLSAPDYGNLWKMDDPTEHCEEQAAIVNDNCGDEVPKATLASYEYRVNHFSNCSAAVSVESFVKVCMKDLCQCNTTSGFSCLCQTIAEYSRQCAYAGGVPENWRKKDFCSMSCPASMVYMECGNPCIDTCSNSEKKDCTQHCIDGCFCPPGTVFDDVTKSGCIPLSECSCTHGGKVYASGESYTTSCGSKCTCNGGQWNCTEKNCPATCSLQGGAHFITYDGKPYTFHGDCTYVLSKVC</sequence>
<keyword evidence="5" id="KW-0325">Glycoprotein</keyword>
<dbReference type="Proteomes" id="UP000314983">
    <property type="component" value="Chromosome 1"/>
</dbReference>
<dbReference type="OMA" id="YIHACAI"/>
<evidence type="ECO:0000256" key="3">
    <source>
        <dbReference type="ARBA" id="ARBA00022737"/>
    </source>
</evidence>
<evidence type="ECO:0000313" key="7">
    <source>
        <dbReference type="Ensembl" id="ENSEEEP00000007515.2"/>
    </source>
</evidence>
<reference evidence="8" key="2">
    <citation type="journal article" date="2017" name="Sci. Adv.">
        <title>A tail of two voltages: Proteomic comparison of the three electric organs of the electric eel.</title>
        <authorList>
            <person name="Traeger L.L."/>
            <person name="Sabat G."/>
            <person name="Barrett-Wilt G.A."/>
            <person name="Wells G.B."/>
            <person name="Sussman M.R."/>
        </authorList>
    </citation>
    <scope>NUCLEOTIDE SEQUENCE [LARGE SCALE GENOMIC DNA]</scope>
</reference>
<reference evidence="7" key="4">
    <citation type="submission" date="2025-08" db="UniProtKB">
        <authorList>
            <consortium name="Ensembl"/>
        </authorList>
    </citation>
    <scope>IDENTIFICATION</scope>
</reference>
<dbReference type="InterPro" id="IPR001007">
    <property type="entry name" value="VWF_dom"/>
</dbReference>
<dbReference type="InterPro" id="IPR050780">
    <property type="entry name" value="Mucin_vWF_Thrombospondin_sf"/>
</dbReference>
<dbReference type="CDD" id="cd19941">
    <property type="entry name" value="TIL"/>
    <property type="match status" value="1"/>
</dbReference>
<dbReference type="SMART" id="SM00216">
    <property type="entry name" value="VWD"/>
    <property type="match status" value="1"/>
</dbReference>
<organism evidence="7 8">
    <name type="scientific">Electrophorus electricus</name>
    <name type="common">Electric eel</name>
    <name type="synonym">Gymnotus electricus</name>
    <dbReference type="NCBI Taxonomy" id="8005"/>
    <lineage>
        <taxon>Eukaryota</taxon>
        <taxon>Metazoa</taxon>
        <taxon>Chordata</taxon>
        <taxon>Craniata</taxon>
        <taxon>Vertebrata</taxon>
        <taxon>Euteleostomi</taxon>
        <taxon>Actinopterygii</taxon>
        <taxon>Neopterygii</taxon>
        <taxon>Teleostei</taxon>
        <taxon>Ostariophysi</taxon>
        <taxon>Gymnotiformes</taxon>
        <taxon>Gymnotoidei</taxon>
        <taxon>Gymnotidae</taxon>
        <taxon>Electrophorus</taxon>
    </lineage>
</organism>
<feature type="domain" description="VWFD" evidence="6">
    <location>
        <begin position="366"/>
        <end position="398"/>
    </location>
</feature>
<reference evidence="7" key="3">
    <citation type="submission" date="2020-05" db="EMBL/GenBank/DDBJ databases">
        <title>Electrophorus electricus (electric eel) genome, fEleEle1, primary haplotype.</title>
        <authorList>
            <person name="Myers G."/>
            <person name="Meyer A."/>
            <person name="Fedrigo O."/>
            <person name="Formenti G."/>
            <person name="Rhie A."/>
            <person name="Tracey A."/>
            <person name="Sims Y."/>
            <person name="Jarvis E.D."/>
        </authorList>
    </citation>
    <scope>NUCLEOTIDE SEQUENCE [LARGE SCALE GENOMIC DNA]</scope>
</reference>
<dbReference type="Gene3D" id="2.10.25.10">
    <property type="entry name" value="Laminin"/>
    <property type="match status" value="1"/>
</dbReference>
<dbReference type="GO" id="GO:0031012">
    <property type="term" value="C:extracellular matrix"/>
    <property type="evidence" value="ECO:0007669"/>
    <property type="project" value="TreeGrafter"/>
</dbReference>
<evidence type="ECO:0000256" key="2">
    <source>
        <dbReference type="ARBA" id="ARBA00022525"/>
    </source>
</evidence>
<dbReference type="AlphaFoldDB" id="A0A4W4E6G3"/>
<feature type="domain" description="VWFD" evidence="6">
    <location>
        <begin position="10"/>
        <end position="180"/>
    </location>
</feature>
<evidence type="ECO:0000259" key="6">
    <source>
        <dbReference type="PROSITE" id="PS51233"/>
    </source>
</evidence>
<dbReference type="PROSITE" id="PS51233">
    <property type="entry name" value="VWFD"/>
    <property type="match status" value="2"/>
</dbReference>
<reference evidence="8" key="1">
    <citation type="journal article" date="2014" name="Science">
        <title>Nonhuman genetics. Genomic basis for the convergent evolution of electric organs.</title>
        <authorList>
            <person name="Gallant J.R."/>
            <person name="Traeger L.L."/>
            <person name="Volkening J.D."/>
            <person name="Moffett H."/>
            <person name="Chen P.H."/>
            <person name="Novina C.D."/>
            <person name="Phillips G.N.Jr."/>
            <person name="Anand R."/>
            <person name="Wells G.B."/>
            <person name="Pinch M."/>
            <person name="Guth R."/>
            <person name="Unguez G.A."/>
            <person name="Albert J.S."/>
            <person name="Zakon H.H."/>
            <person name="Samanta M.P."/>
            <person name="Sussman M.R."/>
        </authorList>
    </citation>
    <scope>NUCLEOTIDE SEQUENCE [LARGE SCALE GENOMIC DNA]</scope>
</reference>
<dbReference type="GeneTree" id="ENSGT00940000156076"/>
<dbReference type="Ensembl" id="ENSEEET00000007616.2">
    <property type="protein sequence ID" value="ENSEEEP00000007515.2"/>
    <property type="gene ID" value="ENSEEEG00000003929.2"/>
</dbReference>
<dbReference type="SMART" id="SM00832">
    <property type="entry name" value="C8"/>
    <property type="match status" value="1"/>
</dbReference>
<dbReference type="PANTHER" id="PTHR11339:SF408">
    <property type="entry name" value="MUCIN-5B"/>
    <property type="match status" value="1"/>
</dbReference>
<dbReference type="InterPro" id="IPR001846">
    <property type="entry name" value="VWF_type-D"/>
</dbReference>
<comment type="subcellular location">
    <subcellularLocation>
        <location evidence="1">Secreted</location>
    </subcellularLocation>
</comment>
<dbReference type="STRING" id="8005.ENSEEEP00000007515"/>
<evidence type="ECO:0000256" key="5">
    <source>
        <dbReference type="ARBA" id="ARBA00023180"/>
    </source>
</evidence>
<dbReference type="GO" id="GO:0005615">
    <property type="term" value="C:extracellular space"/>
    <property type="evidence" value="ECO:0007669"/>
    <property type="project" value="TreeGrafter"/>
</dbReference>
<protein>
    <recommendedName>
        <fullName evidence="6">VWFD domain-containing protein</fullName>
    </recommendedName>
</protein>
<keyword evidence="3" id="KW-0677">Repeat</keyword>
<gene>
    <name evidence="7" type="primary">SELE</name>
</gene>
<dbReference type="InterPro" id="IPR036084">
    <property type="entry name" value="Ser_inhib-like_sf"/>
</dbReference>
<proteinExistence type="predicted"/>
<keyword evidence="8" id="KW-1185">Reference proteome</keyword>
<evidence type="ECO:0000256" key="1">
    <source>
        <dbReference type="ARBA" id="ARBA00004613"/>
    </source>
</evidence>